<keyword evidence="2" id="KW-1185">Reference proteome</keyword>
<reference evidence="1" key="2">
    <citation type="submission" date="2021-08" db="EMBL/GenBank/DDBJ databases">
        <authorList>
            <person name="Tani A."/>
            <person name="Ola A."/>
            <person name="Ogura Y."/>
            <person name="Katsura K."/>
            <person name="Hayashi T."/>
        </authorList>
    </citation>
    <scope>NUCLEOTIDE SEQUENCE</scope>
    <source>
        <strain evidence="1">DSM 16372</strain>
    </source>
</reference>
<evidence type="ECO:0000313" key="1">
    <source>
        <dbReference type="EMBL" id="GJD86906.1"/>
    </source>
</evidence>
<gene>
    <name evidence="1" type="ORF">BHAOGJBA_0404</name>
</gene>
<protein>
    <submittedName>
        <fullName evidence="1">Uncharacterized protein</fullName>
    </submittedName>
</protein>
<dbReference type="AlphaFoldDB" id="A0AAV4ZGC8"/>
<evidence type="ECO:0000313" key="2">
    <source>
        <dbReference type="Proteomes" id="UP001055247"/>
    </source>
</evidence>
<dbReference type="Proteomes" id="UP001055247">
    <property type="component" value="Unassembled WGS sequence"/>
</dbReference>
<comment type="caution">
    <text evidence="1">The sequence shown here is derived from an EMBL/GenBank/DDBJ whole genome shotgun (WGS) entry which is preliminary data.</text>
</comment>
<reference evidence="1" key="1">
    <citation type="journal article" date="2016" name="Front. Microbiol.">
        <title>Genome Sequence of the Piezophilic, Mesophilic Sulfate-Reducing Bacterium Desulfovibrio indicus J2T.</title>
        <authorList>
            <person name="Cao J."/>
            <person name="Maignien L."/>
            <person name="Shao Z."/>
            <person name="Alain K."/>
            <person name="Jebbar M."/>
        </authorList>
    </citation>
    <scope>NUCLEOTIDE SEQUENCE</scope>
    <source>
        <strain evidence="1">DSM 16372</strain>
    </source>
</reference>
<organism evidence="1 2">
    <name type="scientific">Methylobacterium hispanicum</name>
    <dbReference type="NCBI Taxonomy" id="270350"/>
    <lineage>
        <taxon>Bacteria</taxon>
        <taxon>Pseudomonadati</taxon>
        <taxon>Pseudomonadota</taxon>
        <taxon>Alphaproteobacteria</taxon>
        <taxon>Hyphomicrobiales</taxon>
        <taxon>Methylobacteriaceae</taxon>
        <taxon>Methylobacterium</taxon>
    </lineage>
</organism>
<name>A0AAV4ZGC8_9HYPH</name>
<accession>A0AAV4ZGC8</accession>
<sequence>MPAGRLATLLPPNRDELLELRPAAERARQQSLRLEAERLTSLTLKLEAAQTRAAWRPVAFAPITDCRKEPAMPPSLKIAVGSLAVSVVVLGVKYVS</sequence>
<proteinExistence type="predicted"/>
<dbReference type="EMBL" id="BPQO01000001">
    <property type="protein sequence ID" value="GJD86906.1"/>
    <property type="molecule type" value="Genomic_DNA"/>
</dbReference>